<dbReference type="EMBL" id="CP003179">
    <property type="protein sequence ID" value="AEW06178.1"/>
    <property type="molecule type" value="Genomic_DNA"/>
</dbReference>
<dbReference type="PATRIC" id="fig|679936.5.peg.2810"/>
<evidence type="ECO:0000256" key="1">
    <source>
        <dbReference type="SAM" id="Phobius"/>
    </source>
</evidence>
<evidence type="ECO:0000313" key="2">
    <source>
        <dbReference type="EMBL" id="AEW06178.1"/>
    </source>
</evidence>
<keyword evidence="1" id="KW-0472">Membrane</keyword>
<feature type="transmembrane region" description="Helical" evidence="1">
    <location>
        <begin position="12"/>
        <end position="41"/>
    </location>
</feature>
<keyword evidence="3" id="KW-1185">Reference proteome</keyword>
<dbReference type="AlphaFoldDB" id="G8TXX2"/>
<gene>
    <name evidence="2" type="ordered locus">Sulac_2716</name>
</gene>
<dbReference type="HOGENOM" id="CLU_3240540_0_0_9"/>
<accession>G8TXX2</accession>
<dbReference type="KEGG" id="sap:Sulac_2716"/>
<dbReference type="STRING" id="679936.Sulac_2716"/>
<sequence>MRIRRVLGGAGLAALATGGAGGGWLAVVLMGLVGAILGGLFHG</sequence>
<dbReference type="Proteomes" id="UP000005439">
    <property type="component" value="Chromosome"/>
</dbReference>
<keyword evidence="1" id="KW-0812">Transmembrane</keyword>
<reference evidence="2 3" key="2">
    <citation type="journal article" date="2012" name="Stand. Genomic Sci.">
        <title>Complete genome sequence of the moderately thermophilic mineral-sulfide-oxidizing firmicute Sulfobacillus acidophilus type strain (NAL(T)).</title>
        <authorList>
            <person name="Anderson I."/>
            <person name="Chertkov O."/>
            <person name="Chen A."/>
            <person name="Saunders E."/>
            <person name="Lapidus A."/>
            <person name="Nolan M."/>
            <person name="Lucas S."/>
            <person name="Hammon N."/>
            <person name="Deshpande S."/>
            <person name="Cheng J.F."/>
            <person name="Han C."/>
            <person name="Tapia R."/>
            <person name="Goodwin L.A."/>
            <person name="Pitluck S."/>
            <person name="Liolios K."/>
            <person name="Pagani I."/>
            <person name="Ivanova N."/>
            <person name="Mikhailova N."/>
            <person name="Pati A."/>
            <person name="Palaniappan K."/>
            <person name="Land M."/>
            <person name="Pan C."/>
            <person name="Rohde M."/>
            <person name="Pukall R."/>
            <person name="Goker M."/>
            <person name="Detter J.C."/>
            <person name="Woyke T."/>
            <person name="Bristow J."/>
            <person name="Eisen J.A."/>
            <person name="Markowitz V."/>
            <person name="Hugenholtz P."/>
            <person name="Kyrpides N.C."/>
            <person name="Klenk H.P."/>
            <person name="Mavromatis K."/>
        </authorList>
    </citation>
    <scope>NUCLEOTIDE SEQUENCE [LARGE SCALE GENOMIC DNA]</scope>
    <source>
        <strain evidence="3">ATCC 700253 / DSM 10332 / NAL</strain>
    </source>
</reference>
<name>G8TXX2_SULAD</name>
<proteinExistence type="predicted"/>
<reference evidence="3" key="1">
    <citation type="submission" date="2011-12" db="EMBL/GenBank/DDBJ databases">
        <title>The complete genome of chromosome of Sulfobacillus acidophilus DSM 10332.</title>
        <authorList>
            <person name="Lucas S."/>
            <person name="Han J."/>
            <person name="Lapidus A."/>
            <person name="Bruce D."/>
            <person name="Goodwin L."/>
            <person name="Pitluck S."/>
            <person name="Peters L."/>
            <person name="Kyrpides N."/>
            <person name="Mavromatis K."/>
            <person name="Ivanova N."/>
            <person name="Mikhailova N."/>
            <person name="Chertkov O."/>
            <person name="Saunders E."/>
            <person name="Detter J.C."/>
            <person name="Tapia R."/>
            <person name="Han C."/>
            <person name="Land M."/>
            <person name="Hauser L."/>
            <person name="Markowitz V."/>
            <person name="Cheng J.-F."/>
            <person name="Hugenholtz P."/>
            <person name="Woyke T."/>
            <person name="Wu D."/>
            <person name="Pukall R."/>
            <person name="Gehrich-Schroeter G."/>
            <person name="Schneider S."/>
            <person name="Klenk H.-P."/>
            <person name="Eisen J.A."/>
        </authorList>
    </citation>
    <scope>NUCLEOTIDE SEQUENCE [LARGE SCALE GENOMIC DNA]</scope>
    <source>
        <strain evidence="3">ATCC 700253 / DSM 10332 / NAL</strain>
    </source>
</reference>
<evidence type="ECO:0000313" key="3">
    <source>
        <dbReference type="Proteomes" id="UP000005439"/>
    </source>
</evidence>
<organism evidence="2 3">
    <name type="scientific">Sulfobacillus acidophilus (strain ATCC 700253 / DSM 10332 / NAL)</name>
    <dbReference type="NCBI Taxonomy" id="679936"/>
    <lineage>
        <taxon>Bacteria</taxon>
        <taxon>Bacillati</taxon>
        <taxon>Bacillota</taxon>
        <taxon>Clostridia</taxon>
        <taxon>Eubacteriales</taxon>
        <taxon>Clostridiales Family XVII. Incertae Sedis</taxon>
        <taxon>Sulfobacillus</taxon>
    </lineage>
</organism>
<protein>
    <submittedName>
        <fullName evidence="2">Uncharacterized protein</fullName>
    </submittedName>
</protein>
<keyword evidence="1" id="KW-1133">Transmembrane helix</keyword>